<evidence type="ECO:0000259" key="1">
    <source>
        <dbReference type="Pfam" id="PF12596"/>
    </source>
</evidence>
<evidence type="ECO:0008006" key="5">
    <source>
        <dbReference type="Google" id="ProtNLM"/>
    </source>
</evidence>
<reference evidence="4" key="1">
    <citation type="submission" date="2020-05" db="UniProtKB">
        <authorList>
            <consortium name="EnsemblMetazoa"/>
        </authorList>
    </citation>
    <scope>IDENTIFICATION</scope>
    <source>
        <strain evidence="4">FUMOZ</strain>
    </source>
</reference>
<dbReference type="InterPro" id="IPR022242">
    <property type="entry name" value="TNP-like_C"/>
</dbReference>
<evidence type="ECO:0000313" key="4">
    <source>
        <dbReference type="EnsemblMetazoa" id="AFUN011874-PA"/>
    </source>
</evidence>
<feature type="domain" description="Transposable element P transposase-like C-terminal" evidence="1">
    <location>
        <begin position="265"/>
        <end position="375"/>
    </location>
</feature>
<dbReference type="Pfam" id="PF21789">
    <property type="entry name" value="TNP-like_RNaseH_C"/>
    <property type="match status" value="1"/>
</dbReference>
<dbReference type="Pfam" id="PF12596">
    <property type="entry name" value="Tnp_P_element_C"/>
    <property type="match status" value="1"/>
</dbReference>
<protein>
    <recommendedName>
        <fullName evidence="5">THAP-type domain-containing protein</fullName>
    </recommendedName>
</protein>
<name>A0A182RZZ2_ANOFN</name>
<organism evidence="4">
    <name type="scientific">Anopheles funestus</name>
    <name type="common">African malaria mosquito</name>
    <dbReference type="NCBI Taxonomy" id="62324"/>
    <lineage>
        <taxon>Eukaryota</taxon>
        <taxon>Metazoa</taxon>
        <taxon>Ecdysozoa</taxon>
        <taxon>Arthropoda</taxon>
        <taxon>Hexapoda</taxon>
        <taxon>Insecta</taxon>
        <taxon>Pterygota</taxon>
        <taxon>Neoptera</taxon>
        <taxon>Endopterygota</taxon>
        <taxon>Diptera</taxon>
        <taxon>Nematocera</taxon>
        <taxon>Culicoidea</taxon>
        <taxon>Culicidae</taxon>
        <taxon>Anophelinae</taxon>
        <taxon>Anopheles</taxon>
    </lineage>
</organism>
<dbReference type="STRING" id="62324.A0A182RZZ2"/>
<feature type="domain" description="Transposable element P transposase-like RNase H C-terminal" evidence="3">
    <location>
        <begin position="211"/>
        <end position="236"/>
    </location>
</feature>
<dbReference type="EnsemblMetazoa" id="AFUN011874-RA">
    <property type="protein sequence ID" value="AFUN011874-PA"/>
    <property type="gene ID" value="AFUN011874"/>
</dbReference>
<dbReference type="InterPro" id="IPR048366">
    <property type="entry name" value="TNP-like_GBD"/>
</dbReference>
<proteinExistence type="predicted"/>
<sequence length="497" mass="57383">NVGCWKNLGAHDYTRPFFAHPVTSKNVYVVPDAPHLLKLTRNWLVDHGFMYDDNQITAKPLWKLLHARAEAEMTPIFKINKTHLKMSSLEKQNVRRAAQLLSRTTAITLRRYHQDDDSKNLADYIEKIDMWFNVSNSYSPKAKLEFKKSYIGSSCQKQALDDMSHLMLHSKIIGKPGMQTFQKSILMQITSLKMLFEDMKLKHNIKYLSTYKLNQDVLENFFSQLRQKGGTHDHPSPLNCMYRIRMMILGKSPSILHNQTDAEQRKNIEPDAYITSKGSIEDEMDENYDVDNEEFIAASFLSEAEIIPIFPDIVEMQKVNGLLSEDDSEILSSVSSTALDLKEQERDGLEYIMGYLGRKFNSKFPDLELGGYSLKLEHGYCQPPSFVQHLSVGGLFKPSMNFLAEGNKMEKIFLKLNPNGELSKKPSIVKRLSNQIHKQIKHLPLEIIKAFAKQRVIVRMRYLNMKALIERKDKTVVRKRTQPQVLKTANKLRKLTR</sequence>
<dbReference type="AlphaFoldDB" id="A0A182RZZ2"/>
<evidence type="ECO:0000259" key="2">
    <source>
        <dbReference type="Pfam" id="PF21788"/>
    </source>
</evidence>
<dbReference type="InterPro" id="IPR048367">
    <property type="entry name" value="TNP-like_RNaseH_C"/>
</dbReference>
<feature type="domain" description="Transposable element P transposase-like GTP-binding insertion" evidence="2">
    <location>
        <begin position="35"/>
        <end position="148"/>
    </location>
</feature>
<accession>A0A182RZZ2</accession>
<dbReference type="Pfam" id="PF21788">
    <property type="entry name" value="TNP-like_GBD"/>
    <property type="match status" value="1"/>
</dbReference>
<evidence type="ECO:0000259" key="3">
    <source>
        <dbReference type="Pfam" id="PF21789"/>
    </source>
</evidence>
<dbReference type="VEuPathDB" id="VectorBase:AFUN011874"/>